<protein>
    <submittedName>
        <fullName evidence="2">Cation transport ATPase</fullName>
    </submittedName>
</protein>
<keyword evidence="1" id="KW-0472">Membrane</keyword>
<dbReference type="Proteomes" id="UP000551878">
    <property type="component" value="Unassembled WGS sequence"/>
</dbReference>
<organism evidence="2 3">
    <name type="scientific">Texcoconibacillus texcoconensis</name>
    <dbReference type="NCBI Taxonomy" id="1095777"/>
    <lineage>
        <taxon>Bacteria</taxon>
        <taxon>Bacillati</taxon>
        <taxon>Bacillota</taxon>
        <taxon>Bacilli</taxon>
        <taxon>Bacillales</taxon>
        <taxon>Bacillaceae</taxon>
        <taxon>Texcoconibacillus</taxon>
    </lineage>
</organism>
<feature type="transmembrane region" description="Helical" evidence="1">
    <location>
        <begin position="85"/>
        <end position="104"/>
    </location>
</feature>
<dbReference type="AlphaFoldDB" id="A0A840QM38"/>
<sequence>MVFNIHYVRLTYYAMVIGVIVSILYTNLVMNVQYRKVVESWNLGHDSFTNTYLLTGFLTIPALVVAILLFSYVAKVLIRKFKRKAHYMIAPTVIVAVLLFNIWATYFSRGNSPAGASVNQQPFWQLYFETYQTLTILFWVVLASSIVTYFIHTRTKPKENN</sequence>
<keyword evidence="3" id="KW-1185">Reference proteome</keyword>
<reference evidence="2 3" key="1">
    <citation type="submission" date="2020-08" db="EMBL/GenBank/DDBJ databases">
        <title>Genomic Encyclopedia of Type Strains, Phase IV (KMG-IV): sequencing the most valuable type-strain genomes for metagenomic binning, comparative biology and taxonomic classification.</title>
        <authorList>
            <person name="Goeker M."/>
        </authorList>
    </citation>
    <scope>NUCLEOTIDE SEQUENCE [LARGE SCALE GENOMIC DNA]</scope>
    <source>
        <strain evidence="2 3">DSM 24696</strain>
    </source>
</reference>
<comment type="caution">
    <text evidence="2">The sequence shown here is derived from an EMBL/GenBank/DDBJ whole genome shotgun (WGS) entry which is preliminary data.</text>
</comment>
<feature type="transmembrane region" description="Helical" evidence="1">
    <location>
        <begin position="12"/>
        <end position="32"/>
    </location>
</feature>
<gene>
    <name evidence="2" type="ORF">HNQ41_000578</name>
</gene>
<keyword evidence="1" id="KW-0812">Transmembrane</keyword>
<dbReference type="EMBL" id="JACHHB010000002">
    <property type="protein sequence ID" value="MBB5172434.1"/>
    <property type="molecule type" value="Genomic_DNA"/>
</dbReference>
<keyword evidence="1" id="KW-1133">Transmembrane helix</keyword>
<feature type="transmembrane region" description="Helical" evidence="1">
    <location>
        <begin position="131"/>
        <end position="151"/>
    </location>
</feature>
<evidence type="ECO:0000256" key="1">
    <source>
        <dbReference type="SAM" id="Phobius"/>
    </source>
</evidence>
<evidence type="ECO:0000313" key="3">
    <source>
        <dbReference type="Proteomes" id="UP000551878"/>
    </source>
</evidence>
<dbReference type="RefSeq" id="WP_184662906.1">
    <property type="nucleotide sequence ID" value="NZ_JACHHB010000002.1"/>
</dbReference>
<feature type="transmembrane region" description="Helical" evidence="1">
    <location>
        <begin position="52"/>
        <end position="73"/>
    </location>
</feature>
<proteinExistence type="predicted"/>
<accession>A0A840QM38</accession>
<evidence type="ECO:0000313" key="2">
    <source>
        <dbReference type="EMBL" id="MBB5172434.1"/>
    </source>
</evidence>
<name>A0A840QM38_9BACI</name>